<dbReference type="AlphaFoldDB" id="A0A8J5ZSC3"/>
<sequence>MEGQDEVSAREQHFHSQVRESTVSAAAGRDLPAPCPHPARTLPAICPRPCPRPVRTLPFTCPRSARDSVRDLPVTMTLSTPCLQARLAGYLSETLCNRDHSCLLPAHALPSTPVLSLCSPLASALCSQCLCPNPRCLSRVPFPVSPAHLAWPPASPPLSSYPLSALSTPGCPSSICCSHHGPASSAPRPVGSFLALTSPAHPGMPSVTPFHLHPSSGSSRRTLAAAGPGVAPCGVRVRQCRCLRGHGLHSLVETRARLRTAPQTALSFARSFQAGV</sequence>
<keyword evidence="3" id="KW-1185">Reference proteome</keyword>
<comment type="caution">
    <text evidence="2">The sequence shown here is derived from an EMBL/GenBank/DDBJ whole genome shotgun (WGS) entry which is preliminary data.</text>
</comment>
<dbReference type="Proteomes" id="UP000700334">
    <property type="component" value="Unassembled WGS sequence"/>
</dbReference>
<accession>A0A8J5ZSC3</accession>
<evidence type="ECO:0000256" key="1">
    <source>
        <dbReference type="SAM" id="MobiDB-lite"/>
    </source>
</evidence>
<name>A0A8J5ZSC3_GALPY</name>
<feature type="compositionally biased region" description="Basic and acidic residues" evidence="1">
    <location>
        <begin position="7"/>
        <end position="18"/>
    </location>
</feature>
<feature type="region of interest" description="Disordered" evidence="1">
    <location>
        <begin position="1"/>
        <end position="25"/>
    </location>
</feature>
<protein>
    <submittedName>
        <fullName evidence="2">Uncharacterized protein</fullName>
    </submittedName>
</protein>
<evidence type="ECO:0000313" key="3">
    <source>
        <dbReference type="Proteomes" id="UP000700334"/>
    </source>
</evidence>
<reference evidence="2" key="1">
    <citation type="journal article" date="2021" name="Evol. Appl.">
        <title>The genome of the Pyrenean desman and the effects of bottlenecks and inbreeding on the genomic landscape of an endangered species.</title>
        <authorList>
            <person name="Escoda L."/>
            <person name="Castresana J."/>
        </authorList>
    </citation>
    <scope>NUCLEOTIDE SEQUENCE</scope>
    <source>
        <strain evidence="2">IBE-C5619</strain>
    </source>
</reference>
<dbReference type="EMBL" id="JAGFMF010012182">
    <property type="protein sequence ID" value="KAG8506116.1"/>
    <property type="molecule type" value="Genomic_DNA"/>
</dbReference>
<evidence type="ECO:0000313" key="2">
    <source>
        <dbReference type="EMBL" id="KAG8506116.1"/>
    </source>
</evidence>
<gene>
    <name evidence="2" type="ORF">J0S82_020768</name>
</gene>
<proteinExistence type="predicted"/>
<organism evidence="2 3">
    <name type="scientific">Galemys pyrenaicus</name>
    <name type="common">Iberian desman</name>
    <name type="synonym">Pyrenean desman</name>
    <dbReference type="NCBI Taxonomy" id="202257"/>
    <lineage>
        <taxon>Eukaryota</taxon>
        <taxon>Metazoa</taxon>
        <taxon>Chordata</taxon>
        <taxon>Craniata</taxon>
        <taxon>Vertebrata</taxon>
        <taxon>Euteleostomi</taxon>
        <taxon>Mammalia</taxon>
        <taxon>Eutheria</taxon>
        <taxon>Laurasiatheria</taxon>
        <taxon>Eulipotyphla</taxon>
        <taxon>Talpidae</taxon>
        <taxon>Galemys</taxon>
    </lineage>
</organism>